<protein>
    <submittedName>
        <fullName evidence="2">Uncharacterized protein</fullName>
    </submittedName>
</protein>
<dbReference type="GeneID" id="54332041"/>
<feature type="compositionally biased region" description="Acidic residues" evidence="1">
    <location>
        <begin position="135"/>
        <end position="148"/>
    </location>
</feature>
<evidence type="ECO:0000313" key="3">
    <source>
        <dbReference type="Proteomes" id="UP000324241"/>
    </source>
</evidence>
<dbReference type="AlphaFoldDB" id="A0A5M9MDS3"/>
<reference evidence="2 3" key="1">
    <citation type="submission" date="2019-08" db="EMBL/GenBank/DDBJ databases">
        <title>The genome sequence of a newly discovered highly antifungal drug resistant Aspergillus species, Aspergillus tanneri NIH 1004.</title>
        <authorList>
            <person name="Mounaud S."/>
            <person name="Singh I."/>
            <person name="Joardar V."/>
            <person name="Pakala S."/>
            <person name="Pakala S."/>
            <person name="Venepally P."/>
            <person name="Chung J.K."/>
            <person name="Losada L."/>
            <person name="Nierman W.C."/>
        </authorList>
    </citation>
    <scope>NUCLEOTIDE SEQUENCE [LARGE SCALE GENOMIC DNA]</scope>
    <source>
        <strain evidence="2 3">NIH1004</strain>
    </source>
</reference>
<comment type="caution">
    <text evidence="2">The sequence shown here is derived from an EMBL/GenBank/DDBJ whole genome shotgun (WGS) entry which is preliminary data.</text>
</comment>
<name>A0A5M9MDS3_9EURO</name>
<sequence>MSDQSTESAETNARIAFDPIQPNLINDTPRFIPHDTHHDPAFHGSQFLVKDYSSPNSYPHSLLISHHICSQNDLHLRSLLLASRPPWALLGLIILALLRWKLHRRFCETTPKEGTAEENSKGENAICTDARGDEEIADDFDDTDYPMG</sequence>
<gene>
    <name evidence="2" type="ORF">ATNIH1004_009339</name>
</gene>
<accession>A0A5M9MDS3</accession>
<organism evidence="2 3">
    <name type="scientific">Aspergillus tanneri</name>
    <dbReference type="NCBI Taxonomy" id="1220188"/>
    <lineage>
        <taxon>Eukaryota</taxon>
        <taxon>Fungi</taxon>
        <taxon>Dikarya</taxon>
        <taxon>Ascomycota</taxon>
        <taxon>Pezizomycotina</taxon>
        <taxon>Eurotiomycetes</taxon>
        <taxon>Eurotiomycetidae</taxon>
        <taxon>Eurotiales</taxon>
        <taxon>Aspergillaceae</taxon>
        <taxon>Aspergillus</taxon>
        <taxon>Aspergillus subgen. Circumdati</taxon>
    </lineage>
</organism>
<feature type="compositionally biased region" description="Basic and acidic residues" evidence="1">
    <location>
        <begin position="111"/>
        <end position="121"/>
    </location>
</feature>
<evidence type="ECO:0000256" key="1">
    <source>
        <dbReference type="SAM" id="MobiDB-lite"/>
    </source>
</evidence>
<evidence type="ECO:0000313" key="2">
    <source>
        <dbReference type="EMBL" id="KAA8645122.1"/>
    </source>
</evidence>
<dbReference type="EMBL" id="QUQM01000006">
    <property type="protein sequence ID" value="KAA8645122.1"/>
    <property type="molecule type" value="Genomic_DNA"/>
</dbReference>
<dbReference type="RefSeq" id="XP_033424483.1">
    <property type="nucleotide sequence ID" value="XM_033573931.1"/>
</dbReference>
<proteinExistence type="predicted"/>
<dbReference type="Proteomes" id="UP000324241">
    <property type="component" value="Unassembled WGS sequence"/>
</dbReference>
<feature type="region of interest" description="Disordered" evidence="1">
    <location>
        <begin position="111"/>
        <end position="148"/>
    </location>
</feature>